<evidence type="ECO:0000259" key="9">
    <source>
        <dbReference type="Pfam" id="PF01568"/>
    </source>
</evidence>
<dbReference type="AlphaFoldDB" id="A0A1I2PJV2"/>
<dbReference type="Gene3D" id="3.40.50.740">
    <property type="match status" value="1"/>
</dbReference>
<dbReference type="Pfam" id="PF00384">
    <property type="entry name" value="Molybdopterin"/>
    <property type="match status" value="1"/>
</dbReference>
<dbReference type="SUPFAM" id="SSF53706">
    <property type="entry name" value="Formate dehydrogenase/DMSO reductase, domains 1-3"/>
    <property type="match status" value="1"/>
</dbReference>
<keyword evidence="5" id="KW-0479">Metal-binding</keyword>
<sequence length="943" mass="105422">MANSDCIVIQGSNMAECHPVGFQWVTEAKKRGAKVIHVDPRFTRTSAVADHHIAIRPGSDIVLLGALINYVISNDLWFKDYVLSYTNAANIISEEFQDTEDLDGLFSGLDPETGAYDNASWQYERVDGSTATENAEDSGATDEADGHHAETAGEGGPSLGGWHYRTDETLQHPRCVFQILKRHYSRYTPEMVEKACGISPEDFEYLARTITENSNPERTTCFAYAVGWTQHSLGAQFIRTSAILQLLLGNIGRPGGGIMALRGHASIQGSTDIPTLFNLLPAYLPMPSVDKTTFREYIDGVRSKDQKGFWGNAEAYMVSMMKAWWGDKATAENDWLYDYLPRINGAHGTYQTVMSMIRDEVDGYFVFGQNPAVGSAHGRMQREGLAHLKWLVVRDLQLIETATFWQDSPEILNGELTPEEIQTEVFFMPAACHVEKEGSFTQTQRMLQWREKAVNPPGDAHSELEFFYKLGQSIREKLADSTDPRDRPLLDITWDYPTDEHGDPDPEAVLKEINGYYVGGEHDGEPLSNFGQMKDDGSTAGGCWIYTGVYADGINHANKRKPGQEQDELAMEWGWVWPANRRLLYNRASADPHGKPWSERKRYVWWDEEEKKWVGKDVPDFPADRDPEYRPTLDQSGAAAVSGIDPFIMQADGKGWLFAPKGMVDGPLPTHYEPQESPVNNPLYNQQASPSRQIFRREDNLSAASAGTTGSEVYPYIFTTYRLTEHHTSGGMSRWVPYLAELQPELFCEVSPALAEERGLIDGGWATIISPRAVIEARVMVTERMSALTIDGKNFETIGLPYHWAQGDDALITGDSVNDLIGLTLDPNVSIQESKIGACDIQPGRRPQGEASLKLVEEYQERAGLNVETGNQRIGEPIGAEGDRAPKTHPDIDLEDMLATMASNRQNSREAVHRDTRNRDARNRDARNRDAAHRDDREGGETK</sequence>
<evidence type="ECO:0000256" key="1">
    <source>
        <dbReference type="ARBA" id="ARBA00001966"/>
    </source>
</evidence>
<feature type="region of interest" description="Disordered" evidence="7">
    <location>
        <begin position="128"/>
        <end position="163"/>
    </location>
</feature>
<evidence type="ECO:0000256" key="7">
    <source>
        <dbReference type="SAM" id="MobiDB-lite"/>
    </source>
</evidence>
<evidence type="ECO:0000256" key="5">
    <source>
        <dbReference type="ARBA" id="ARBA00022723"/>
    </source>
</evidence>
<comment type="subcellular location">
    <subcellularLocation>
        <location evidence="2">Cell envelope</location>
    </subcellularLocation>
</comment>
<dbReference type="OrthoDB" id="9759518at2"/>
<dbReference type="GO" id="GO:0009055">
    <property type="term" value="F:electron transfer activity"/>
    <property type="evidence" value="ECO:0007669"/>
    <property type="project" value="TreeGrafter"/>
</dbReference>
<keyword evidence="4" id="KW-0408">Iron</keyword>
<dbReference type="InterPro" id="IPR009010">
    <property type="entry name" value="Asp_de-COase-like_dom_sf"/>
</dbReference>
<feature type="compositionally biased region" description="Acidic residues" evidence="7">
    <location>
        <begin position="134"/>
        <end position="143"/>
    </location>
</feature>
<dbReference type="GO" id="GO:0051539">
    <property type="term" value="F:4 iron, 4 sulfur cluster binding"/>
    <property type="evidence" value="ECO:0007669"/>
    <property type="project" value="UniProtKB-KW"/>
</dbReference>
<dbReference type="GO" id="GO:0009061">
    <property type="term" value="P:anaerobic respiration"/>
    <property type="evidence" value="ECO:0007669"/>
    <property type="project" value="TreeGrafter"/>
</dbReference>
<dbReference type="EMBL" id="FOPJ01000001">
    <property type="protein sequence ID" value="SFG16358.1"/>
    <property type="molecule type" value="Genomic_DNA"/>
</dbReference>
<evidence type="ECO:0000256" key="4">
    <source>
        <dbReference type="ARBA" id="ARBA00022485"/>
    </source>
</evidence>
<dbReference type="NCBIfam" id="NF041513">
    <property type="entry name" value="formate_DH_Act"/>
    <property type="match status" value="1"/>
</dbReference>
<gene>
    <name evidence="10" type="ORF">SAMN05660282_00092</name>
</gene>
<evidence type="ECO:0000256" key="3">
    <source>
        <dbReference type="ARBA" id="ARBA00010312"/>
    </source>
</evidence>
<dbReference type="Proteomes" id="UP000199065">
    <property type="component" value="Unassembled WGS sequence"/>
</dbReference>
<proteinExistence type="inferred from homology"/>
<evidence type="ECO:0000259" key="8">
    <source>
        <dbReference type="Pfam" id="PF00384"/>
    </source>
</evidence>
<dbReference type="STRING" id="185761.SAMN05660282_00092"/>
<dbReference type="SUPFAM" id="SSF50692">
    <property type="entry name" value="ADC-like"/>
    <property type="match status" value="1"/>
</dbReference>
<reference evidence="10 11" key="1">
    <citation type="submission" date="2016-10" db="EMBL/GenBank/DDBJ databases">
        <authorList>
            <person name="de Groot N.N."/>
        </authorList>
    </citation>
    <scope>NUCLEOTIDE SEQUENCE [LARGE SCALE GENOMIC DNA]</scope>
    <source>
        <strain>J11</strain>
        <strain evidence="11">PG 39</strain>
    </source>
</reference>
<evidence type="ECO:0000256" key="2">
    <source>
        <dbReference type="ARBA" id="ARBA00004196"/>
    </source>
</evidence>
<feature type="compositionally biased region" description="Basic and acidic residues" evidence="7">
    <location>
        <begin position="881"/>
        <end position="892"/>
    </location>
</feature>
<dbReference type="GO" id="GO:0030313">
    <property type="term" value="C:cell envelope"/>
    <property type="evidence" value="ECO:0007669"/>
    <property type="project" value="UniProtKB-SubCell"/>
</dbReference>
<dbReference type="GO" id="GO:0016491">
    <property type="term" value="F:oxidoreductase activity"/>
    <property type="evidence" value="ECO:0007669"/>
    <property type="project" value="UniProtKB-KW"/>
</dbReference>
<organism evidence="10 11">
    <name type="scientific">Corynebacterium spheniscorum</name>
    <dbReference type="NCBI Taxonomy" id="185761"/>
    <lineage>
        <taxon>Bacteria</taxon>
        <taxon>Bacillati</taxon>
        <taxon>Actinomycetota</taxon>
        <taxon>Actinomycetes</taxon>
        <taxon>Mycobacteriales</taxon>
        <taxon>Corynebacteriaceae</taxon>
        <taxon>Corynebacterium</taxon>
    </lineage>
</organism>
<protein>
    <submittedName>
        <fullName evidence="10">Formate dehydrogenase major subunit</fullName>
    </submittedName>
</protein>
<evidence type="ECO:0000313" key="10">
    <source>
        <dbReference type="EMBL" id="SFG16358.1"/>
    </source>
</evidence>
<feature type="domain" description="Molybdopterin dinucleotide-binding" evidence="9">
    <location>
        <begin position="717"/>
        <end position="832"/>
    </location>
</feature>
<evidence type="ECO:0000313" key="11">
    <source>
        <dbReference type="Proteomes" id="UP000199065"/>
    </source>
</evidence>
<keyword evidence="6" id="KW-0560">Oxidoreductase</keyword>
<keyword evidence="4" id="KW-0411">Iron-sulfur</keyword>
<keyword evidence="11" id="KW-1185">Reference proteome</keyword>
<feature type="compositionally biased region" description="Basic and acidic residues" evidence="7">
    <location>
        <begin position="907"/>
        <end position="943"/>
    </location>
</feature>
<dbReference type="InterPro" id="IPR048158">
    <property type="entry name" value="Formate_DH_Act"/>
</dbReference>
<dbReference type="Pfam" id="PF01568">
    <property type="entry name" value="Molydop_binding"/>
    <property type="match status" value="1"/>
</dbReference>
<dbReference type="InterPro" id="IPR006657">
    <property type="entry name" value="MoPterin_dinucl-bd_dom"/>
</dbReference>
<name>A0A1I2PJV2_9CORY</name>
<accession>A0A1I2PJV2</accession>
<dbReference type="InterPro" id="IPR006656">
    <property type="entry name" value="Mopterin_OxRdtase"/>
</dbReference>
<dbReference type="PANTHER" id="PTHR43598">
    <property type="entry name" value="TUNGSTEN-CONTAINING FORMYLMETHANOFURAN DEHYDROGENASE 2 SUBUNIT B"/>
    <property type="match status" value="1"/>
</dbReference>
<evidence type="ECO:0000256" key="6">
    <source>
        <dbReference type="ARBA" id="ARBA00023002"/>
    </source>
</evidence>
<keyword evidence="4" id="KW-0004">4Fe-4S</keyword>
<feature type="region of interest" description="Disordered" evidence="7">
    <location>
        <begin position="866"/>
        <end position="943"/>
    </location>
</feature>
<comment type="similarity">
    <text evidence="3">Belongs to the prokaryotic molybdopterin-containing oxidoreductase family.</text>
</comment>
<dbReference type="GO" id="GO:0030151">
    <property type="term" value="F:molybdenum ion binding"/>
    <property type="evidence" value="ECO:0007669"/>
    <property type="project" value="TreeGrafter"/>
</dbReference>
<dbReference type="Gene3D" id="3.40.228.10">
    <property type="entry name" value="Dimethylsulfoxide Reductase, domain 2"/>
    <property type="match status" value="2"/>
</dbReference>
<feature type="domain" description="Molybdopterin oxidoreductase" evidence="8">
    <location>
        <begin position="2"/>
        <end position="398"/>
    </location>
</feature>
<dbReference type="PANTHER" id="PTHR43598:SF1">
    <property type="entry name" value="FORMATE DEHYDROGENASE-O MAJOR SUBUNIT"/>
    <property type="match status" value="1"/>
</dbReference>
<dbReference type="GO" id="GO:0043546">
    <property type="term" value="F:molybdopterin cofactor binding"/>
    <property type="evidence" value="ECO:0007669"/>
    <property type="project" value="InterPro"/>
</dbReference>
<dbReference type="Gene3D" id="2.40.40.20">
    <property type="match status" value="1"/>
</dbReference>
<comment type="cofactor">
    <cofactor evidence="1">
        <name>[4Fe-4S] cluster</name>
        <dbReference type="ChEBI" id="CHEBI:49883"/>
    </cofactor>
</comment>